<evidence type="ECO:0000256" key="5">
    <source>
        <dbReference type="SAM" id="Phobius"/>
    </source>
</evidence>
<evidence type="ECO:0000256" key="1">
    <source>
        <dbReference type="ARBA" id="ARBA00004370"/>
    </source>
</evidence>
<dbReference type="SUPFAM" id="SSF81321">
    <property type="entry name" value="Family A G protein-coupled receptor-like"/>
    <property type="match status" value="1"/>
</dbReference>
<feature type="transmembrane region" description="Helical" evidence="5">
    <location>
        <begin position="264"/>
        <end position="284"/>
    </location>
</feature>
<evidence type="ECO:0000313" key="8">
    <source>
        <dbReference type="Proteomes" id="UP000663891"/>
    </source>
</evidence>
<dbReference type="OrthoDB" id="10342838at2759"/>
<dbReference type="EMBL" id="CAJNON010000118">
    <property type="protein sequence ID" value="CAF0991575.1"/>
    <property type="molecule type" value="Genomic_DNA"/>
</dbReference>
<comment type="subcellular location">
    <subcellularLocation>
        <location evidence="1">Membrane</location>
    </subcellularLocation>
</comment>
<feature type="transmembrane region" description="Helical" evidence="5">
    <location>
        <begin position="125"/>
        <end position="149"/>
    </location>
</feature>
<evidence type="ECO:0000256" key="4">
    <source>
        <dbReference type="ARBA" id="ARBA00023136"/>
    </source>
</evidence>
<evidence type="ECO:0000256" key="2">
    <source>
        <dbReference type="ARBA" id="ARBA00022692"/>
    </source>
</evidence>
<dbReference type="AlphaFoldDB" id="A0A814GA77"/>
<feature type="transmembrane region" description="Helical" evidence="5">
    <location>
        <begin position="224"/>
        <end position="244"/>
    </location>
</feature>
<dbReference type="Gene3D" id="1.20.1070.10">
    <property type="entry name" value="Rhodopsin 7-helix transmembrane proteins"/>
    <property type="match status" value="1"/>
</dbReference>
<dbReference type="InterPro" id="IPR017452">
    <property type="entry name" value="GPCR_Rhodpsn_7TM"/>
</dbReference>
<organism evidence="7 8">
    <name type="scientific">Adineta steineri</name>
    <dbReference type="NCBI Taxonomy" id="433720"/>
    <lineage>
        <taxon>Eukaryota</taxon>
        <taxon>Metazoa</taxon>
        <taxon>Spiralia</taxon>
        <taxon>Gnathifera</taxon>
        <taxon>Rotifera</taxon>
        <taxon>Eurotatoria</taxon>
        <taxon>Bdelloidea</taxon>
        <taxon>Adinetida</taxon>
        <taxon>Adinetidae</taxon>
        <taxon>Adineta</taxon>
    </lineage>
</organism>
<protein>
    <recommendedName>
        <fullName evidence="6">G-protein coupled receptors family 1 profile domain-containing protein</fullName>
    </recommendedName>
</protein>
<feature type="domain" description="G-protein coupled receptors family 1 profile" evidence="6">
    <location>
        <begin position="22"/>
        <end position="276"/>
    </location>
</feature>
<evidence type="ECO:0000259" key="6">
    <source>
        <dbReference type="PROSITE" id="PS50262"/>
    </source>
</evidence>
<feature type="transmembrane region" description="Helical" evidence="5">
    <location>
        <begin position="83"/>
        <end position="105"/>
    </location>
</feature>
<keyword evidence="4 5" id="KW-0472">Membrane</keyword>
<dbReference type="GO" id="GO:0016020">
    <property type="term" value="C:membrane"/>
    <property type="evidence" value="ECO:0007669"/>
    <property type="project" value="UniProtKB-SubCell"/>
</dbReference>
<accession>A0A814GA77</accession>
<feature type="transmembrane region" description="Helical" evidence="5">
    <location>
        <begin position="12"/>
        <end position="31"/>
    </location>
</feature>
<dbReference type="PROSITE" id="PS50262">
    <property type="entry name" value="G_PROTEIN_RECEP_F1_2"/>
    <property type="match status" value="1"/>
</dbReference>
<evidence type="ECO:0000313" key="7">
    <source>
        <dbReference type="EMBL" id="CAF0991575.1"/>
    </source>
</evidence>
<comment type="caution">
    <text evidence="7">The sequence shown here is derived from an EMBL/GenBank/DDBJ whole genome shotgun (WGS) entry which is preliminary data.</text>
</comment>
<gene>
    <name evidence="7" type="ORF">VCS650_LOCUS14228</name>
</gene>
<sequence length="318" mass="37127">MTIPGYDSSWIILGPLVPSILVSIFNLYHLLSSRALRQALNNHVIILLLCCGLVYEVTLGILYVYLNQTGVVPLQLQTPAFCYIWALLNSSIYIIIYLLMAWAAFERHILVFHTNWFGTNRKRLLFHYTPLALCIIWPLFFYTITLFIIPCSVRLSYTSNTCGLYSCVTQARWSALFDSIGHYMMPTFLIVIFSVALFVRVLYKRYRVRGQIEWKNYQKMAFQLFPISIIYIVLQFTWVLMYAAYSAGVSRSVGYSFYTDIRAFSTWTVLFTPFATVISLPEFVKKCQQLIFFWRPQRAVHPQAFTVNRQNNNQTEKF</sequence>
<reference evidence="7" key="1">
    <citation type="submission" date="2021-02" db="EMBL/GenBank/DDBJ databases">
        <authorList>
            <person name="Nowell W R."/>
        </authorList>
    </citation>
    <scope>NUCLEOTIDE SEQUENCE</scope>
</reference>
<keyword evidence="2 5" id="KW-0812">Transmembrane</keyword>
<keyword evidence="3 5" id="KW-1133">Transmembrane helix</keyword>
<name>A0A814GA77_9BILA</name>
<evidence type="ECO:0000256" key="3">
    <source>
        <dbReference type="ARBA" id="ARBA00022989"/>
    </source>
</evidence>
<dbReference type="Proteomes" id="UP000663891">
    <property type="component" value="Unassembled WGS sequence"/>
</dbReference>
<feature type="transmembrane region" description="Helical" evidence="5">
    <location>
        <begin position="183"/>
        <end position="203"/>
    </location>
</feature>
<proteinExistence type="predicted"/>
<feature type="transmembrane region" description="Helical" evidence="5">
    <location>
        <begin position="43"/>
        <end position="63"/>
    </location>
</feature>